<dbReference type="EMBL" id="JAIWYP010000009">
    <property type="protein sequence ID" value="KAH3776072.1"/>
    <property type="molecule type" value="Genomic_DNA"/>
</dbReference>
<keyword evidence="2" id="KW-1185">Reference proteome</keyword>
<name>A0A9D4EDD1_DREPO</name>
<protein>
    <submittedName>
        <fullName evidence="1">Uncharacterized protein</fullName>
    </submittedName>
</protein>
<sequence>MGLIQYSSRKTNKFRDPRSLTTSIVRGVDSASTIWSPSRRVCSPRHAAARLGMMPRKFVPVVKHKQANQCAQADAVVIVLR</sequence>
<reference evidence="1" key="1">
    <citation type="journal article" date="2019" name="bioRxiv">
        <title>The Genome of the Zebra Mussel, Dreissena polymorpha: A Resource for Invasive Species Research.</title>
        <authorList>
            <person name="McCartney M.A."/>
            <person name="Auch B."/>
            <person name="Kono T."/>
            <person name="Mallez S."/>
            <person name="Zhang Y."/>
            <person name="Obille A."/>
            <person name="Becker A."/>
            <person name="Abrahante J.E."/>
            <person name="Garbe J."/>
            <person name="Badalamenti J.P."/>
            <person name="Herman A."/>
            <person name="Mangelson H."/>
            <person name="Liachko I."/>
            <person name="Sullivan S."/>
            <person name="Sone E.D."/>
            <person name="Koren S."/>
            <person name="Silverstein K.A.T."/>
            <person name="Beckman K.B."/>
            <person name="Gohl D.M."/>
        </authorList>
    </citation>
    <scope>NUCLEOTIDE SEQUENCE</scope>
    <source>
        <strain evidence="1">Duluth1</strain>
        <tissue evidence="1">Whole animal</tissue>
    </source>
</reference>
<accession>A0A9D4EDD1</accession>
<reference evidence="1" key="2">
    <citation type="submission" date="2020-11" db="EMBL/GenBank/DDBJ databases">
        <authorList>
            <person name="McCartney M.A."/>
            <person name="Auch B."/>
            <person name="Kono T."/>
            <person name="Mallez S."/>
            <person name="Becker A."/>
            <person name="Gohl D.M."/>
            <person name="Silverstein K.A.T."/>
            <person name="Koren S."/>
            <person name="Bechman K.B."/>
            <person name="Herman A."/>
            <person name="Abrahante J.E."/>
            <person name="Garbe J."/>
        </authorList>
    </citation>
    <scope>NUCLEOTIDE SEQUENCE</scope>
    <source>
        <strain evidence="1">Duluth1</strain>
        <tissue evidence="1">Whole animal</tissue>
    </source>
</reference>
<feature type="non-terminal residue" evidence="1">
    <location>
        <position position="1"/>
    </location>
</feature>
<organism evidence="1 2">
    <name type="scientific">Dreissena polymorpha</name>
    <name type="common">Zebra mussel</name>
    <name type="synonym">Mytilus polymorpha</name>
    <dbReference type="NCBI Taxonomy" id="45954"/>
    <lineage>
        <taxon>Eukaryota</taxon>
        <taxon>Metazoa</taxon>
        <taxon>Spiralia</taxon>
        <taxon>Lophotrochozoa</taxon>
        <taxon>Mollusca</taxon>
        <taxon>Bivalvia</taxon>
        <taxon>Autobranchia</taxon>
        <taxon>Heteroconchia</taxon>
        <taxon>Euheterodonta</taxon>
        <taxon>Imparidentia</taxon>
        <taxon>Neoheterodontei</taxon>
        <taxon>Myida</taxon>
        <taxon>Dreissenoidea</taxon>
        <taxon>Dreissenidae</taxon>
        <taxon>Dreissena</taxon>
    </lineage>
</organism>
<evidence type="ECO:0000313" key="2">
    <source>
        <dbReference type="Proteomes" id="UP000828390"/>
    </source>
</evidence>
<dbReference type="Proteomes" id="UP000828390">
    <property type="component" value="Unassembled WGS sequence"/>
</dbReference>
<comment type="caution">
    <text evidence="1">The sequence shown here is derived from an EMBL/GenBank/DDBJ whole genome shotgun (WGS) entry which is preliminary data.</text>
</comment>
<gene>
    <name evidence="1" type="ORF">DPMN_177485</name>
</gene>
<proteinExistence type="predicted"/>
<dbReference type="AlphaFoldDB" id="A0A9D4EDD1"/>
<evidence type="ECO:0000313" key="1">
    <source>
        <dbReference type="EMBL" id="KAH3776072.1"/>
    </source>
</evidence>